<evidence type="ECO:0000256" key="5">
    <source>
        <dbReference type="ARBA" id="ARBA00022475"/>
    </source>
</evidence>
<keyword evidence="12" id="KW-1185">Reference proteome</keyword>
<keyword evidence="7 10" id="KW-1133">Transmembrane helix</keyword>
<dbReference type="PANTHER" id="PTHR43823:SF3">
    <property type="entry name" value="MULTIDRUG EXPORT PROTEIN MEPA"/>
    <property type="match status" value="1"/>
</dbReference>
<dbReference type="Pfam" id="PF01554">
    <property type="entry name" value="MatE"/>
    <property type="match status" value="2"/>
</dbReference>
<feature type="transmembrane region" description="Helical" evidence="10">
    <location>
        <begin position="391"/>
        <end position="410"/>
    </location>
</feature>
<evidence type="ECO:0000256" key="9">
    <source>
        <dbReference type="ARBA" id="ARBA00023251"/>
    </source>
</evidence>
<comment type="subcellular location">
    <subcellularLocation>
        <location evidence="1">Cell membrane</location>
        <topology evidence="1">Multi-pass membrane protein</topology>
    </subcellularLocation>
</comment>
<dbReference type="RefSeq" id="WP_349229345.1">
    <property type="nucleotide sequence ID" value="NZ_JBBMFJ010000014.1"/>
</dbReference>
<feature type="transmembrane region" description="Helical" evidence="10">
    <location>
        <begin position="130"/>
        <end position="153"/>
    </location>
</feature>
<dbReference type="InterPro" id="IPR045070">
    <property type="entry name" value="MATE_MepA-like"/>
</dbReference>
<feature type="transmembrane region" description="Helical" evidence="10">
    <location>
        <begin position="52"/>
        <end position="79"/>
    </location>
</feature>
<evidence type="ECO:0000256" key="4">
    <source>
        <dbReference type="ARBA" id="ARBA00022448"/>
    </source>
</evidence>
<evidence type="ECO:0000313" key="12">
    <source>
        <dbReference type="Proteomes" id="UP001437460"/>
    </source>
</evidence>
<feature type="transmembrane region" description="Helical" evidence="10">
    <location>
        <begin position="430"/>
        <end position="448"/>
    </location>
</feature>
<gene>
    <name evidence="11" type="ORF">WMO41_08215</name>
</gene>
<evidence type="ECO:0000256" key="3">
    <source>
        <dbReference type="ARBA" id="ARBA00022106"/>
    </source>
</evidence>
<protein>
    <recommendedName>
        <fullName evidence="3">Multidrug export protein MepA</fullName>
    </recommendedName>
</protein>
<feature type="transmembrane region" description="Helical" evidence="10">
    <location>
        <begin position="99"/>
        <end position="124"/>
    </location>
</feature>
<name>A0ABV1HM34_9FIRM</name>
<accession>A0ABV1HM34</accession>
<organism evidence="11 12">
    <name type="scientific">Ventrimonas faecis</name>
    <dbReference type="NCBI Taxonomy" id="3133170"/>
    <lineage>
        <taxon>Bacteria</taxon>
        <taxon>Bacillati</taxon>
        <taxon>Bacillota</taxon>
        <taxon>Clostridia</taxon>
        <taxon>Lachnospirales</taxon>
        <taxon>Lachnospiraceae</taxon>
        <taxon>Ventrimonas</taxon>
    </lineage>
</organism>
<reference evidence="11 12" key="1">
    <citation type="submission" date="2024-03" db="EMBL/GenBank/DDBJ databases">
        <title>Human intestinal bacterial collection.</title>
        <authorList>
            <person name="Pauvert C."/>
            <person name="Hitch T.C.A."/>
            <person name="Clavel T."/>
        </authorList>
    </citation>
    <scope>NUCLEOTIDE SEQUENCE [LARGE SCALE GENOMIC DNA]</scope>
    <source>
        <strain evidence="11 12">CLA-AP-H27</strain>
    </source>
</reference>
<evidence type="ECO:0000256" key="7">
    <source>
        <dbReference type="ARBA" id="ARBA00022989"/>
    </source>
</evidence>
<feature type="transmembrane region" description="Helical" evidence="10">
    <location>
        <begin position="165"/>
        <end position="189"/>
    </location>
</feature>
<dbReference type="InterPro" id="IPR051327">
    <property type="entry name" value="MATE_MepA_subfamily"/>
</dbReference>
<keyword evidence="8 10" id="KW-0472">Membrane</keyword>
<feature type="transmembrane region" description="Helical" evidence="10">
    <location>
        <begin position="12"/>
        <end position="32"/>
    </location>
</feature>
<sequence>MKQLDFEHGTVTGNILGAAVPMLVAQILNLLYNIVDRIYIARIPEVGTAALGAVGLCFPLIVIITAFSNLYGGGGAPLFSIHRGKKETQEANDIMNTSFSLLCLTGVALMVIGMLLIRPILILFGASEGALVYACPYMILYLIGTLPSMIAVGMNPFINAQGYSLTGMLSVAIGAAANLVLDPLFIFVLGFGVRGAAMATVISQFLSAAFVLRFLTGKAELKVRFLRSAELAKYAGYAKEIVSLGTAGFIMQLTNSLVTICCNHVLSATGGDIYISVMTIVSSVRQLVETPISAINDGSSPILSYNYGARRPARVRKAGMMMGLLILGYTAVMWSVIVLAPEALIGVFSSDPVLMQDAVPALKQYFAAFIFMDFQYMGQTTFKSLNKKKQAIFFSLLRKVFIVVPLTYFMPYALHMGTDGVFLAEPVSNVIGGSLCFITMLCTVLPELKRMEQA</sequence>
<feature type="transmembrane region" description="Helical" evidence="10">
    <location>
        <begin position="361"/>
        <end position="379"/>
    </location>
</feature>
<dbReference type="PANTHER" id="PTHR43823">
    <property type="entry name" value="SPORULATION PROTEIN YKVU"/>
    <property type="match status" value="1"/>
</dbReference>
<comment type="similarity">
    <text evidence="2">Belongs to the multi antimicrobial extrusion (MATE) (TC 2.A.66.1) family. MepA subfamily.</text>
</comment>
<evidence type="ECO:0000256" key="6">
    <source>
        <dbReference type="ARBA" id="ARBA00022692"/>
    </source>
</evidence>
<dbReference type="PIRSF" id="PIRSF006603">
    <property type="entry name" value="DinF"/>
    <property type="match status" value="1"/>
</dbReference>
<proteinExistence type="inferred from homology"/>
<comment type="caution">
    <text evidence="11">The sequence shown here is derived from an EMBL/GenBank/DDBJ whole genome shotgun (WGS) entry which is preliminary data.</text>
</comment>
<dbReference type="InterPro" id="IPR002528">
    <property type="entry name" value="MATE_fam"/>
</dbReference>
<dbReference type="CDD" id="cd13143">
    <property type="entry name" value="MATE_MepA_like"/>
    <property type="match status" value="1"/>
</dbReference>
<feature type="transmembrane region" description="Helical" evidence="10">
    <location>
        <begin position="320"/>
        <end position="341"/>
    </location>
</feature>
<evidence type="ECO:0000256" key="2">
    <source>
        <dbReference type="ARBA" id="ARBA00008417"/>
    </source>
</evidence>
<evidence type="ECO:0000256" key="10">
    <source>
        <dbReference type="SAM" id="Phobius"/>
    </source>
</evidence>
<keyword evidence="5" id="KW-1003">Cell membrane</keyword>
<keyword evidence="9" id="KW-0046">Antibiotic resistance</keyword>
<keyword evidence="6 10" id="KW-0812">Transmembrane</keyword>
<dbReference type="EMBL" id="JBBMFJ010000014">
    <property type="protein sequence ID" value="MEQ2563146.1"/>
    <property type="molecule type" value="Genomic_DNA"/>
</dbReference>
<evidence type="ECO:0000313" key="11">
    <source>
        <dbReference type="EMBL" id="MEQ2563146.1"/>
    </source>
</evidence>
<evidence type="ECO:0000256" key="1">
    <source>
        <dbReference type="ARBA" id="ARBA00004651"/>
    </source>
</evidence>
<keyword evidence="4" id="KW-0813">Transport</keyword>
<dbReference type="Proteomes" id="UP001437460">
    <property type="component" value="Unassembled WGS sequence"/>
</dbReference>
<evidence type="ECO:0000256" key="8">
    <source>
        <dbReference type="ARBA" id="ARBA00023136"/>
    </source>
</evidence>
<dbReference type="InterPro" id="IPR048279">
    <property type="entry name" value="MdtK-like"/>
</dbReference>